<dbReference type="Proteomes" id="UP001460888">
    <property type="component" value="Unassembled WGS sequence"/>
</dbReference>
<keyword evidence="4" id="KW-1185">Reference proteome</keyword>
<gene>
    <name evidence="3" type="ORF">SADO_12059</name>
</gene>
<dbReference type="Gene3D" id="3.10.129.10">
    <property type="entry name" value="Hotdog Thioesterase"/>
    <property type="match status" value="1"/>
</dbReference>
<dbReference type="Pfam" id="PF03061">
    <property type="entry name" value="4HBT"/>
    <property type="match status" value="1"/>
</dbReference>
<evidence type="ECO:0000259" key="2">
    <source>
        <dbReference type="Pfam" id="PF03061"/>
    </source>
</evidence>
<evidence type="ECO:0000313" key="4">
    <source>
        <dbReference type="Proteomes" id="UP001460888"/>
    </source>
</evidence>
<dbReference type="RefSeq" id="WP_353111743.1">
    <property type="nucleotide sequence ID" value="NZ_APND01000003.1"/>
</dbReference>
<organism evidence="3 4">
    <name type="scientific">Salinisphaera dokdonensis CL-ES53</name>
    <dbReference type="NCBI Taxonomy" id="1304272"/>
    <lineage>
        <taxon>Bacteria</taxon>
        <taxon>Pseudomonadati</taxon>
        <taxon>Pseudomonadota</taxon>
        <taxon>Gammaproteobacteria</taxon>
        <taxon>Salinisphaerales</taxon>
        <taxon>Salinisphaeraceae</taxon>
        <taxon>Salinisphaera</taxon>
    </lineage>
</organism>
<feature type="domain" description="Thioesterase" evidence="2">
    <location>
        <begin position="83"/>
        <end position="159"/>
    </location>
</feature>
<dbReference type="PANTHER" id="PTHR43240">
    <property type="entry name" value="1,4-DIHYDROXY-2-NAPHTHOYL-COA THIOESTERASE 1"/>
    <property type="match status" value="1"/>
</dbReference>
<name>A0ABV2B299_9GAMM</name>
<evidence type="ECO:0000313" key="3">
    <source>
        <dbReference type="EMBL" id="MES1929988.1"/>
    </source>
</evidence>
<dbReference type="CDD" id="cd03443">
    <property type="entry name" value="PaaI_thioesterase"/>
    <property type="match status" value="1"/>
</dbReference>
<dbReference type="InterPro" id="IPR003736">
    <property type="entry name" value="PAAI_dom"/>
</dbReference>
<evidence type="ECO:0000256" key="1">
    <source>
        <dbReference type="ARBA" id="ARBA00022801"/>
    </source>
</evidence>
<dbReference type="PANTHER" id="PTHR43240:SF1">
    <property type="entry name" value="BLR5584 PROTEIN"/>
    <property type="match status" value="1"/>
</dbReference>
<dbReference type="SUPFAM" id="SSF54637">
    <property type="entry name" value="Thioesterase/thiol ester dehydrase-isomerase"/>
    <property type="match status" value="1"/>
</dbReference>
<dbReference type="EMBL" id="APND01000003">
    <property type="protein sequence ID" value="MES1929988.1"/>
    <property type="molecule type" value="Genomic_DNA"/>
</dbReference>
<dbReference type="InterPro" id="IPR029069">
    <property type="entry name" value="HotDog_dom_sf"/>
</dbReference>
<proteinExistence type="predicted"/>
<sequence>MQANRLDDWLAVESRLAQAASNNQAAAIDPAHSSGLELLQGALDGPGLNASIGRTLDFRLVEVSHGRAVFQGAPSRDHYNPLGTVHGGWFAALLDSAVGCAVHSTLEAGQSYTTLELKVNYVRALTDRVSRVRAIGEVIHRGRRVATAEARLVGPDDTLYAHATTTCLVIDTEAAA</sequence>
<comment type="caution">
    <text evidence="3">The sequence shown here is derived from an EMBL/GenBank/DDBJ whole genome shotgun (WGS) entry which is preliminary data.</text>
</comment>
<protein>
    <submittedName>
        <fullName evidence="3">Phenylacetic acid degradation-like protein</fullName>
    </submittedName>
</protein>
<dbReference type="InterPro" id="IPR006683">
    <property type="entry name" value="Thioestr_dom"/>
</dbReference>
<reference evidence="3 4" key="1">
    <citation type="submission" date="2013-03" db="EMBL/GenBank/DDBJ databases">
        <title>Salinisphaera dokdonensis CL-ES53 Genome Sequencing.</title>
        <authorList>
            <person name="Li C."/>
            <person name="Lai Q."/>
            <person name="Shao Z."/>
        </authorList>
    </citation>
    <scope>NUCLEOTIDE SEQUENCE [LARGE SCALE GENOMIC DNA]</scope>
    <source>
        <strain evidence="3 4">CL-ES53</strain>
    </source>
</reference>
<accession>A0ABV2B299</accession>
<keyword evidence="1" id="KW-0378">Hydrolase</keyword>
<dbReference type="NCBIfam" id="TIGR00369">
    <property type="entry name" value="unchar_dom_1"/>
    <property type="match status" value="1"/>
</dbReference>